<keyword evidence="2" id="KW-1185">Reference proteome</keyword>
<dbReference type="Proteomes" id="UP000186922">
    <property type="component" value="Unassembled WGS sequence"/>
</dbReference>
<evidence type="ECO:0000313" key="1">
    <source>
        <dbReference type="EMBL" id="GAV08018.1"/>
    </source>
</evidence>
<sequence length="91" mass="10326">MDLLDRDFLQPKKLLEIRWVASKQVAIRAIIRDCNGLFLDIGEAVTLVAEGGPLKARLTNLYNFITSTQFLLTLHFLQAHITELSRLAAKF</sequence>
<name>A0A1D1W710_RAMVA</name>
<gene>
    <name evidence="1" type="primary">RvY_17776-1</name>
    <name evidence="1" type="synonym">RvY_17776.1</name>
    <name evidence="1" type="ORF">RvY_17776</name>
</gene>
<dbReference type="AlphaFoldDB" id="A0A1D1W710"/>
<accession>A0A1D1W710</accession>
<protein>
    <submittedName>
        <fullName evidence="1">Uncharacterized protein</fullName>
    </submittedName>
</protein>
<evidence type="ECO:0000313" key="2">
    <source>
        <dbReference type="Proteomes" id="UP000186922"/>
    </source>
</evidence>
<organism evidence="1 2">
    <name type="scientific">Ramazzottius varieornatus</name>
    <name type="common">Water bear</name>
    <name type="synonym">Tardigrade</name>
    <dbReference type="NCBI Taxonomy" id="947166"/>
    <lineage>
        <taxon>Eukaryota</taxon>
        <taxon>Metazoa</taxon>
        <taxon>Ecdysozoa</taxon>
        <taxon>Tardigrada</taxon>
        <taxon>Eutardigrada</taxon>
        <taxon>Parachela</taxon>
        <taxon>Hypsibioidea</taxon>
        <taxon>Ramazzottiidae</taxon>
        <taxon>Ramazzottius</taxon>
    </lineage>
</organism>
<dbReference type="EMBL" id="BDGG01000016">
    <property type="protein sequence ID" value="GAV08018.1"/>
    <property type="molecule type" value="Genomic_DNA"/>
</dbReference>
<reference evidence="1 2" key="1">
    <citation type="journal article" date="2016" name="Nat. Commun.">
        <title>Extremotolerant tardigrade genome and improved radiotolerance of human cultured cells by tardigrade-unique protein.</title>
        <authorList>
            <person name="Hashimoto T."/>
            <person name="Horikawa D.D."/>
            <person name="Saito Y."/>
            <person name="Kuwahara H."/>
            <person name="Kozuka-Hata H."/>
            <person name="Shin-I T."/>
            <person name="Minakuchi Y."/>
            <person name="Ohishi K."/>
            <person name="Motoyama A."/>
            <person name="Aizu T."/>
            <person name="Enomoto A."/>
            <person name="Kondo K."/>
            <person name="Tanaka S."/>
            <person name="Hara Y."/>
            <person name="Koshikawa S."/>
            <person name="Sagara H."/>
            <person name="Miura T."/>
            <person name="Yokobori S."/>
            <person name="Miyagawa K."/>
            <person name="Suzuki Y."/>
            <person name="Kubo T."/>
            <person name="Oyama M."/>
            <person name="Kohara Y."/>
            <person name="Fujiyama A."/>
            <person name="Arakawa K."/>
            <person name="Katayama T."/>
            <person name="Toyoda A."/>
            <person name="Kunieda T."/>
        </authorList>
    </citation>
    <scope>NUCLEOTIDE SEQUENCE [LARGE SCALE GENOMIC DNA]</scope>
    <source>
        <strain evidence="1 2">YOKOZUNA-1</strain>
    </source>
</reference>
<proteinExistence type="predicted"/>
<comment type="caution">
    <text evidence="1">The sequence shown here is derived from an EMBL/GenBank/DDBJ whole genome shotgun (WGS) entry which is preliminary data.</text>
</comment>